<dbReference type="Proteomes" id="UP000028002">
    <property type="component" value="Unassembled WGS sequence"/>
</dbReference>
<dbReference type="AlphaFoldDB" id="A0A081RW09"/>
<feature type="transmembrane region" description="Helical" evidence="1">
    <location>
        <begin position="35"/>
        <end position="55"/>
    </location>
</feature>
<keyword evidence="1" id="KW-1133">Transmembrane helix</keyword>
<keyword evidence="1" id="KW-0472">Membrane</keyword>
<dbReference type="PATRIC" id="fig|1393735.3.peg.2477"/>
<protein>
    <submittedName>
        <fullName evidence="2">Uncharacterized protein</fullName>
    </submittedName>
</protein>
<evidence type="ECO:0000313" key="2">
    <source>
        <dbReference type="EMBL" id="KER02862.1"/>
    </source>
</evidence>
<evidence type="ECO:0000313" key="3">
    <source>
        <dbReference type="Proteomes" id="UP000028002"/>
    </source>
</evidence>
<comment type="caution">
    <text evidence="2">The sequence shown here is derived from an EMBL/GenBank/DDBJ whole genome shotgun (WGS) entry which is preliminary data.</text>
</comment>
<proteinExistence type="predicted"/>
<gene>
    <name evidence="2" type="ORF">MEG1DRAFT_02418</name>
</gene>
<evidence type="ECO:0000256" key="1">
    <source>
        <dbReference type="SAM" id="Phobius"/>
    </source>
</evidence>
<name>A0A081RW09_PHOTE</name>
<reference evidence="2 3" key="1">
    <citation type="submission" date="2014-03" db="EMBL/GenBank/DDBJ databases">
        <title>Draft Genome of Photorhabdus temperata Meg1.</title>
        <authorList>
            <person name="Hurst S.G.IV."/>
            <person name="Morris K."/>
            <person name="Thomas K."/>
            <person name="Tisa L.S."/>
        </authorList>
    </citation>
    <scope>NUCLEOTIDE SEQUENCE [LARGE SCALE GENOMIC DNA]</scope>
    <source>
        <strain evidence="2 3">Meg1</strain>
    </source>
</reference>
<organism evidence="2 3">
    <name type="scientific">Photorhabdus temperata subsp. temperata Meg1</name>
    <dbReference type="NCBI Taxonomy" id="1393735"/>
    <lineage>
        <taxon>Bacteria</taxon>
        <taxon>Pseudomonadati</taxon>
        <taxon>Pseudomonadota</taxon>
        <taxon>Gammaproteobacteria</taxon>
        <taxon>Enterobacterales</taxon>
        <taxon>Morganellaceae</taxon>
        <taxon>Photorhabdus</taxon>
    </lineage>
</organism>
<sequence length="217" mass="25066">MVHNMNNIPKIVGAVLWAVVVLYCSFRIYKSGFEFSTIETMLSILLGVFGILPYVRPHKSTLPITNKSTPEEIYDKNIIEELLKKIPFDNIKVSLEQSHITGVPLAFILDLDNIKLDFDSPKSKLYNHKLEERKKALISSIDNWLETAYDFLGPNEDPTLTRSQPPYHWKNHSATSEQKYYKLQEELEIKSTQLINEYETFLSTVHDSKVLFAKELS</sequence>
<feature type="transmembrane region" description="Helical" evidence="1">
    <location>
        <begin position="12"/>
        <end position="29"/>
    </location>
</feature>
<dbReference type="EMBL" id="JGVH01000039">
    <property type="protein sequence ID" value="KER02862.1"/>
    <property type="molecule type" value="Genomic_DNA"/>
</dbReference>
<accession>A0A081RW09</accession>
<keyword evidence="1" id="KW-0812">Transmembrane</keyword>